<dbReference type="GO" id="GO:0003700">
    <property type="term" value="F:DNA-binding transcription factor activity"/>
    <property type="evidence" value="ECO:0007669"/>
    <property type="project" value="TreeGrafter"/>
</dbReference>
<dbReference type="OrthoDB" id="5401369at2"/>
<evidence type="ECO:0000256" key="1">
    <source>
        <dbReference type="ARBA" id="ARBA00023015"/>
    </source>
</evidence>
<dbReference type="InterPro" id="IPR036388">
    <property type="entry name" value="WH-like_DNA-bd_sf"/>
</dbReference>
<dbReference type="InterPro" id="IPR050707">
    <property type="entry name" value="HTH_MetabolicPath_Reg"/>
</dbReference>
<dbReference type="EMBL" id="UWPJ01000029">
    <property type="protein sequence ID" value="VCU71765.1"/>
    <property type="molecule type" value="Genomic_DNA"/>
</dbReference>
<evidence type="ECO:0000259" key="5">
    <source>
        <dbReference type="PROSITE" id="PS51078"/>
    </source>
</evidence>
<dbReference type="SUPFAM" id="SSF46785">
    <property type="entry name" value="Winged helix' DNA-binding domain"/>
    <property type="match status" value="1"/>
</dbReference>
<dbReference type="Pfam" id="PF09339">
    <property type="entry name" value="HTH_IclR"/>
    <property type="match status" value="1"/>
</dbReference>
<dbReference type="Gene3D" id="3.30.450.40">
    <property type="match status" value="1"/>
</dbReference>
<gene>
    <name evidence="6" type="primary">pcaR_10</name>
    <name evidence="6" type="ORF">PIGHUM_03855</name>
</gene>
<organism evidence="6 7">
    <name type="scientific">Pigmentiphaga humi</name>
    <dbReference type="NCBI Taxonomy" id="2478468"/>
    <lineage>
        <taxon>Bacteria</taxon>
        <taxon>Pseudomonadati</taxon>
        <taxon>Pseudomonadota</taxon>
        <taxon>Betaproteobacteria</taxon>
        <taxon>Burkholderiales</taxon>
        <taxon>Alcaligenaceae</taxon>
        <taxon>Pigmentiphaga</taxon>
    </lineage>
</organism>
<feature type="domain" description="HTH iclR-type" evidence="4">
    <location>
        <begin position="14"/>
        <end position="76"/>
    </location>
</feature>
<name>A0A3P4B9D9_9BURK</name>
<dbReference type="InterPro" id="IPR014757">
    <property type="entry name" value="Tscrpt_reg_IclR_C"/>
</dbReference>
<dbReference type="Pfam" id="PF01614">
    <property type="entry name" value="IclR_C"/>
    <property type="match status" value="1"/>
</dbReference>
<dbReference type="PROSITE" id="PS51077">
    <property type="entry name" value="HTH_ICLR"/>
    <property type="match status" value="1"/>
</dbReference>
<protein>
    <submittedName>
        <fullName evidence="6">Pca regulon regulatory protein</fullName>
    </submittedName>
</protein>
<dbReference type="RefSeq" id="WP_124081351.1">
    <property type="nucleotide sequence ID" value="NZ_UWPJ01000029.1"/>
</dbReference>
<dbReference type="PROSITE" id="PS51078">
    <property type="entry name" value="ICLR_ED"/>
    <property type="match status" value="1"/>
</dbReference>
<evidence type="ECO:0000313" key="6">
    <source>
        <dbReference type="EMBL" id="VCU71765.1"/>
    </source>
</evidence>
<keyword evidence="3" id="KW-0804">Transcription</keyword>
<dbReference type="GO" id="GO:0045892">
    <property type="term" value="P:negative regulation of DNA-templated transcription"/>
    <property type="evidence" value="ECO:0007669"/>
    <property type="project" value="TreeGrafter"/>
</dbReference>
<dbReference type="InterPro" id="IPR029016">
    <property type="entry name" value="GAF-like_dom_sf"/>
</dbReference>
<dbReference type="PANTHER" id="PTHR30136">
    <property type="entry name" value="HELIX-TURN-HELIX TRANSCRIPTIONAL REGULATOR, ICLR FAMILY"/>
    <property type="match status" value="1"/>
</dbReference>
<dbReference type="AlphaFoldDB" id="A0A3P4B9D9"/>
<dbReference type="Proteomes" id="UP000277294">
    <property type="component" value="Unassembled WGS sequence"/>
</dbReference>
<dbReference type="PANTHER" id="PTHR30136:SF33">
    <property type="entry name" value="TRANSCRIPTIONAL REGULATORY PROTEIN"/>
    <property type="match status" value="1"/>
</dbReference>
<dbReference type="SMART" id="SM00346">
    <property type="entry name" value="HTH_ICLR"/>
    <property type="match status" value="1"/>
</dbReference>
<feature type="domain" description="IclR-ED" evidence="5">
    <location>
        <begin position="77"/>
        <end position="259"/>
    </location>
</feature>
<evidence type="ECO:0000313" key="7">
    <source>
        <dbReference type="Proteomes" id="UP000277294"/>
    </source>
</evidence>
<proteinExistence type="predicted"/>
<accession>A0A3P4B9D9</accession>
<dbReference type="InterPro" id="IPR036390">
    <property type="entry name" value="WH_DNA-bd_sf"/>
</dbReference>
<dbReference type="Gene3D" id="1.10.10.10">
    <property type="entry name" value="Winged helix-like DNA-binding domain superfamily/Winged helix DNA-binding domain"/>
    <property type="match status" value="1"/>
</dbReference>
<evidence type="ECO:0000259" key="4">
    <source>
        <dbReference type="PROSITE" id="PS51077"/>
    </source>
</evidence>
<dbReference type="InterPro" id="IPR005471">
    <property type="entry name" value="Tscrpt_reg_IclR_N"/>
</dbReference>
<evidence type="ECO:0000256" key="3">
    <source>
        <dbReference type="ARBA" id="ARBA00023163"/>
    </source>
</evidence>
<evidence type="ECO:0000256" key="2">
    <source>
        <dbReference type="ARBA" id="ARBA00023125"/>
    </source>
</evidence>
<dbReference type="GO" id="GO:0003677">
    <property type="term" value="F:DNA binding"/>
    <property type="evidence" value="ECO:0007669"/>
    <property type="project" value="UniProtKB-KW"/>
</dbReference>
<sequence length="259" mass="28385">MTTPQSSEFDKQFATTLARGLELLRCFSPQRPTLSNGELSALTGLSRPTVSRFTYTLMKLGYLTQERRSGNYELGTAVVALGYPLLANLALRQAARPAMTKLAEQLEGSVSLGLRDRLNIVYLETSRGRSTLSNRVSDIGMSHPIVATAIGRAYLCACTPEERSALINECKVKTPELWKCHEAAVNESIAGFGTRRFCVSLGDLRPDIHAVAVPLRRTPNAEIAVFNCVVQAFQLRAGELENDLGPRLLAMVQSLELMV</sequence>
<keyword evidence="2" id="KW-0238">DNA-binding</keyword>
<keyword evidence="1" id="KW-0805">Transcription regulation</keyword>
<keyword evidence="7" id="KW-1185">Reference proteome</keyword>
<reference evidence="6 7" key="1">
    <citation type="submission" date="2018-10" db="EMBL/GenBank/DDBJ databases">
        <authorList>
            <person name="Criscuolo A."/>
        </authorList>
    </citation>
    <scope>NUCLEOTIDE SEQUENCE [LARGE SCALE GENOMIC DNA]</scope>
    <source>
        <strain evidence="6">DnA1</strain>
    </source>
</reference>
<dbReference type="SUPFAM" id="SSF55781">
    <property type="entry name" value="GAF domain-like"/>
    <property type="match status" value="1"/>
</dbReference>